<sequence>MDAALYVRSIRANWLLIAVLAMCGGVGLGVLADREAPVYRTEVRLLVSFVPATTGSPTTTDGPASASPSAQTNRLMQRRVKSYTAMLPTSRVTDPVIDALGLPLTPEQLGAEITASSPFDTHVIDVTVTDASASRAVTIANALAAELGKIAAQEEPSTDIPANTAVSIERAASVPDRPAPVRWQLRTIAGTAAGFAIGLGIALLRGRRMRAAVQPA</sequence>
<dbReference type="PANTHER" id="PTHR32309">
    <property type="entry name" value="TYROSINE-PROTEIN KINASE"/>
    <property type="match status" value="1"/>
</dbReference>
<feature type="transmembrane region" description="Helical" evidence="1">
    <location>
        <begin position="12"/>
        <end position="32"/>
    </location>
</feature>
<dbReference type="Proteomes" id="UP000482960">
    <property type="component" value="Unassembled WGS sequence"/>
</dbReference>
<dbReference type="PANTHER" id="PTHR32309:SF13">
    <property type="entry name" value="FERRIC ENTEROBACTIN TRANSPORT PROTEIN FEPE"/>
    <property type="match status" value="1"/>
</dbReference>
<reference evidence="2 3" key="1">
    <citation type="submission" date="2020-03" db="EMBL/GenBank/DDBJ databases">
        <title>Whole genome shotgun sequence of Phytohabitans rumicis NBRC 108638.</title>
        <authorList>
            <person name="Komaki H."/>
            <person name="Tamura T."/>
        </authorList>
    </citation>
    <scope>NUCLEOTIDE SEQUENCE [LARGE SCALE GENOMIC DNA]</scope>
    <source>
        <strain evidence="2 3">NBRC 108638</strain>
    </source>
</reference>
<keyword evidence="3" id="KW-1185">Reference proteome</keyword>
<dbReference type="GO" id="GO:0004713">
    <property type="term" value="F:protein tyrosine kinase activity"/>
    <property type="evidence" value="ECO:0007669"/>
    <property type="project" value="TreeGrafter"/>
</dbReference>
<evidence type="ECO:0000313" key="2">
    <source>
        <dbReference type="EMBL" id="GFJ92269.1"/>
    </source>
</evidence>
<dbReference type="RefSeq" id="WP_173079191.1">
    <property type="nucleotide sequence ID" value="NZ_BAABJB010000013.1"/>
</dbReference>
<evidence type="ECO:0000313" key="3">
    <source>
        <dbReference type="Proteomes" id="UP000482960"/>
    </source>
</evidence>
<feature type="transmembrane region" description="Helical" evidence="1">
    <location>
        <begin position="183"/>
        <end position="204"/>
    </location>
</feature>
<accession>A0A6V8LCF1</accession>
<organism evidence="2 3">
    <name type="scientific">Phytohabitans rumicis</name>
    <dbReference type="NCBI Taxonomy" id="1076125"/>
    <lineage>
        <taxon>Bacteria</taxon>
        <taxon>Bacillati</taxon>
        <taxon>Actinomycetota</taxon>
        <taxon>Actinomycetes</taxon>
        <taxon>Micromonosporales</taxon>
        <taxon>Micromonosporaceae</taxon>
    </lineage>
</organism>
<keyword evidence="1" id="KW-0472">Membrane</keyword>
<keyword evidence="1" id="KW-0812">Transmembrane</keyword>
<reference evidence="2 3" key="2">
    <citation type="submission" date="2020-03" db="EMBL/GenBank/DDBJ databases">
        <authorList>
            <person name="Ichikawa N."/>
            <person name="Kimura A."/>
            <person name="Kitahashi Y."/>
            <person name="Uohara A."/>
        </authorList>
    </citation>
    <scope>NUCLEOTIDE SEQUENCE [LARGE SCALE GENOMIC DNA]</scope>
    <source>
        <strain evidence="2 3">NBRC 108638</strain>
    </source>
</reference>
<comment type="caution">
    <text evidence="2">The sequence shown here is derived from an EMBL/GenBank/DDBJ whole genome shotgun (WGS) entry which is preliminary data.</text>
</comment>
<evidence type="ECO:0000256" key="1">
    <source>
        <dbReference type="SAM" id="Phobius"/>
    </source>
</evidence>
<name>A0A6V8LCF1_9ACTN</name>
<protein>
    <recommendedName>
        <fullName evidence="4">Polysaccharide chain length determinant N-terminal domain-containing protein</fullName>
    </recommendedName>
</protein>
<evidence type="ECO:0008006" key="4">
    <source>
        <dbReference type="Google" id="ProtNLM"/>
    </source>
</evidence>
<dbReference type="AlphaFoldDB" id="A0A6V8LCF1"/>
<dbReference type="EMBL" id="BLPG01000001">
    <property type="protein sequence ID" value="GFJ92269.1"/>
    <property type="molecule type" value="Genomic_DNA"/>
</dbReference>
<dbReference type="InterPro" id="IPR050445">
    <property type="entry name" value="Bact_polysacc_biosynth/exp"/>
</dbReference>
<proteinExistence type="predicted"/>
<dbReference type="GO" id="GO:0005886">
    <property type="term" value="C:plasma membrane"/>
    <property type="evidence" value="ECO:0007669"/>
    <property type="project" value="TreeGrafter"/>
</dbReference>
<keyword evidence="1" id="KW-1133">Transmembrane helix</keyword>
<gene>
    <name evidence="2" type="ORF">Prum_059110</name>
</gene>